<evidence type="ECO:0000256" key="7">
    <source>
        <dbReference type="ARBA" id="ARBA00023065"/>
    </source>
</evidence>
<keyword evidence="12" id="KW-0479">Metal-binding</keyword>
<dbReference type="NCBIfam" id="NF010802">
    <property type="entry name" value="PRK14206.1"/>
    <property type="match status" value="1"/>
</dbReference>
<dbReference type="GO" id="GO:0140114">
    <property type="term" value="P:cellular detoxification of fluoride"/>
    <property type="evidence" value="ECO:0007669"/>
    <property type="project" value="UniProtKB-UniRule"/>
</dbReference>
<evidence type="ECO:0000256" key="9">
    <source>
        <dbReference type="ARBA" id="ARBA00023303"/>
    </source>
</evidence>
<keyword evidence="12" id="KW-0813">Transport</keyword>
<dbReference type="STRING" id="1150469.RSPPHO_00346"/>
<comment type="subcellular location">
    <subcellularLocation>
        <location evidence="1 12">Cell membrane</location>
        <topology evidence="1 12">Multi-pass membrane protein</topology>
    </subcellularLocation>
</comment>
<dbReference type="OrthoDB" id="9806299at2"/>
<dbReference type="KEGG" id="rpm:RSPPHO_00346"/>
<dbReference type="GO" id="GO:0046872">
    <property type="term" value="F:metal ion binding"/>
    <property type="evidence" value="ECO:0007669"/>
    <property type="project" value="UniProtKB-KW"/>
</dbReference>
<proteinExistence type="inferred from homology"/>
<evidence type="ECO:0000256" key="5">
    <source>
        <dbReference type="ARBA" id="ARBA00022989"/>
    </source>
</evidence>
<comment type="activity regulation">
    <text evidence="12">Na(+) is not transported, but it plays an essential structural role and its presence is essential for fluoride channel function.</text>
</comment>
<comment type="catalytic activity">
    <reaction evidence="11">
        <text>fluoride(in) = fluoride(out)</text>
        <dbReference type="Rhea" id="RHEA:76159"/>
        <dbReference type="ChEBI" id="CHEBI:17051"/>
    </reaction>
    <physiologicalReaction direction="left-to-right" evidence="11">
        <dbReference type="Rhea" id="RHEA:76160"/>
    </physiologicalReaction>
</comment>
<evidence type="ECO:0000313" key="14">
    <source>
        <dbReference type="Proteomes" id="UP000033220"/>
    </source>
</evidence>
<dbReference type="RefSeq" id="WP_014413612.1">
    <property type="nucleotide sequence ID" value="NC_017059.1"/>
</dbReference>
<evidence type="ECO:0000313" key="13">
    <source>
        <dbReference type="EMBL" id="CCG06972.1"/>
    </source>
</evidence>
<evidence type="ECO:0000256" key="10">
    <source>
        <dbReference type="ARBA" id="ARBA00035120"/>
    </source>
</evidence>
<dbReference type="NCBIfam" id="TIGR00494">
    <property type="entry name" value="crcB"/>
    <property type="match status" value="1"/>
</dbReference>
<feature type="transmembrane region" description="Helical" evidence="12">
    <location>
        <begin position="36"/>
        <end position="56"/>
    </location>
</feature>
<evidence type="ECO:0000256" key="1">
    <source>
        <dbReference type="ARBA" id="ARBA00004651"/>
    </source>
</evidence>
<feature type="binding site" evidence="12">
    <location>
        <position position="76"/>
    </location>
    <ligand>
        <name>Na(+)</name>
        <dbReference type="ChEBI" id="CHEBI:29101"/>
        <note>structural</note>
    </ligand>
</feature>
<evidence type="ECO:0000256" key="12">
    <source>
        <dbReference type="HAMAP-Rule" id="MF_00454"/>
    </source>
</evidence>
<dbReference type="HOGENOM" id="CLU_114342_3_0_5"/>
<evidence type="ECO:0000256" key="4">
    <source>
        <dbReference type="ARBA" id="ARBA00022692"/>
    </source>
</evidence>
<feature type="transmembrane region" description="Helical" evidence="12">
    <location>
        <begin position="68"/>
        <end position="91"/>
    </location>
</feature>
<comment type="function">
    <text evidence="12">Fluoride-specific ion channel. Important for reducing fluoride concentration in the cell, thus reducing its toxicity.</text>
</comment>
<evidence type="ECO:0000256" key="6">
    <source>
        <dbReference type="ARBA" id="ARBA00023053"/>
    </source>
</evidence>
<dbReference type="GO" id="GO:0062054">
    <property type="term" value="F:fluoride channel activity"/>
    <property type="evidence" value="ECO:0007669"/>
    <property type="project" value="UniProtKB-UniRule"/>
</dbReference>
<protein>
    <recommendedName>
        <fullName evidence="12">Fluoride-specific ion channel FluC</fullName>
    </recommendedName>
</protein>
<sequence>MTFALIAVGSALGGVLRYWMSGWVAAQTGQTFPWGTLAVNILGSFVIGLFATLTAPEGRWLVPGEIRQFFMTGVCGGFTTFSSFSLQTLALAQDGQWLWAGLNVVGSVVLCLLGVWLGHLGAQLLTASGSVLRGLWP</sequence>
<keyword evidence="7 12" id="KW-0406">Ion transport</keyword>
<keyword evidence="3" id="KW-0997">Cell inner membrane</keyword>
<dbReference type="PANTHER" id="PTHR28259">
    <property type="entry name" value="FLUORIDE EXPORT PROTEIN 1-RELATED"/>
    <property type="match status" value="1"/>
</dbReference>
<keyword evidence="5 12" id="KW-1133">Transmembrane helix</keyword>
<organism evidence="13 14">
    <name type="scientific">Pararhodospirillum photometricum DSM 122</name>
    <dbReference type="NCBI Taxonomy" id="1150469"/>
    <lineage>
        <taxon>Bacteria</taxon>
        <taxon>Pseudomonadati</taxon>
        <taxon>Pseudomonadota</taxon>
        <taxon>Alphaproteobacteria</taxon>
        <taxon>Rhodospirillales</taxon>
        <taxon>Rhodospirillaceae</taxon>
        <taxon>Pararhodospirillum</taxon>
    </lineage>
</organism>
<keyword evidence="6 12" id="KW-0915">Sodium</keyword>
<comment type="similarity">
    <text evidence="10 12">Belongs to the fluoride channel Fluc/FEX (TC 1.A.43) family.</text>
</comment>
<dbReference type="AlphaFoldDB" id="H6SN96"/>
<evidence type="ECO:0000256" key="8">
    <source>
        <dbReference type="ARBA" id="ARBA00023136"/>
    </source>
</evidence>
<dbReference type="HAMAP" id="MF_00454">
    <property type="entry name" value="FluC"/>
    <property type="match status" value="1"/>
</dbReference>
<dbReference type="PANTHER" id="PTHR28259:SF1">
    <property type="entry name" value="FLUORIDE EXPORT PROTEIN 1-RELATED"/>
    <property type="match status" value="1"/>
</dbReference>
<dbReference type="InterPro" id="IPR003691">
    <property type="entry name" value="FluC"/>
</dbReference>
<keyword evidence="8 12" id="KW-0472">Membrane</keyword>
<dbReference type="EMBL" id="HE663493">
    <property type="protein sequence ID" value="CCG06972.1"/>
    <property type="molecule type" value="Genomic_DNA"/>
</dbReference>
<gene>
    <name evidence="12 13" type="primary">crcB</name>
    <name evidence="12" type="synonym">fluC</name>
    <name evidence="13" type="ORF">RSPPHO_00346</name>
</gene>
<keyword evidence="9 12" id="KW-0407">Ion channel</keyword>
<name>H6SN96_PARPM</name>
<keyword evidence="14" id="KW-1185">Reference proteome</keyword>
<evidence type="ECO:0000256" key="11">
    <source>
        <dbReference type="ARBA" id="ARBA00035585"/>
    </source>
</evidence>
<dbReference type="Pfam" id="PF02537">
    <property type="entry name" value="CRCB"/>
    <property type="match status" value="1"/>
</dbReference>
<feature type="transmembrane region" description="Helical" evidence="12">
    <location>
        <begin position="97"/>
        <end position="117"/>
    </location>
</feature>
<evidence type="ECO:0000256" key="2">
    <source>
        <dbReference type="ARBA" id="ARBA00022475"/>
    </source>
</evidence>
<dbReference type="PATRIC" id="fig|1150469.3.peg.408"/>
<dbReference type="GO" id="GO:0005886">
    <property type="term" value="C:plasma membrane"/>
    <property type="evidence" value="ECO:0007669"/>
    <property type="project" value="UniProtKB-SubCell"/>
</dbReference>
<evidence type="ECO:0000256" key="3">
    <source>
        <dbReference type="ARBA" id="ARBA00022519"/>
    </source>
</evidence>
<reference evidence="13 14" key="1">
    <citation type="submission" date="2012-02" db="EMBL/GenBank/DDBJ databases">
        <title>Shotgun genome sequence of Phaeospirillum photometricum DSM 122.</title>
        <authorList>
            <person name="Duquesne K."/>
            <person name="Sturgis J."/>
        </authorList>
    </citation>
    <scope>NUCLEOTIDE SEQUENCE [LARGE SCALE GENOMIC DNA]</scope>
    <source>
        <strain evidence="14">DSM122</strain>
    </source>
</reference>
<dbReference type="eggNOG" id="COG0239">
    <property type="taxonomic scope" value="Bacteria"/>
</dbReference>
<accession>H6SN96</accession>
<dbReference type="Proteomes" id="UP000033220">
    <property type="component" value="Chromosome DSM 122"/>
</dbReference>
<feature type="binding site" evidence="12">
    <location>
        <position position="79"/>
    </location>
    <ligand>
        <name>Na(+)</name>
        <dbReference type="ChEBI" id="CHEBI:29101"/>
        <note>structural</note>
    </ligand>
</feature>
<keyword evidence="2 12" id="KW-1003">Cell membrane</keyword>
<keyword evidence="4 12" id="KW-0812">Transmembrane</keyword>